<dbReference type="OrthoDB" id="9786074at2"/>
<evidence type="ECO:0000259" key="1">
    <source>
        <dbReference type="SMART" id="SM01058"/>
    </source>
</evidence>
<evidence type="ECO:0000313" key="2">
    <source>
        <dbReference type="EMBL" id="SDE57412.1"/>
    </source>
</evidence>
<dbReference type="InterPro" id="IPR042215">
    <property type="entry name" value="CarD-like_C"/>
</dbReference>
<dbReference type="PANTHER" id="PTHR38447:SF1">
    <property type="entry name" value="RNA POLYMERASE-BINDING TRANSCRIPTION FACTOR CARD"/>
    <property type="match status" value="1"/>
</dbReference>
<gene>
    <name evidence="2" type="ORF">SAMN05661003_1178</name>
</gene>
<accession>A0A1G7E1A2</accession>
<dbReference type="Gene3D" id="1.20.58.1290">
    <property type="entry name" value="CarD-like, C-terminal domain"/>
    <property type="match status" value="1"/>
</dbReference>
<dbReference type="EMBL" id="FNAQ01000017">
    <property type="protein sequence ID" value="SDE57412.1"/>
    <property type="molecule type" value="Genomic_DNA"/>
</dbReference>
<dbReference type="InterPro" id="IPR003711">
    <property type="entry name" value="CarD-like/TRCF_RID"/>
</dbReference>
<dbReference type="PANTHER" id="PTHR38447">
    <property type="entry name" value="TRANSCRIPTION FACTOR YDEB-RELATED"/>
    <property type="match status" value="1"/>
</dbReference>
<dbReference type="SUPFAM" id="SSF141259">
    <property type="entry name" value="CarD-like"/>
    <property type="match status" value="1"/>
</dbReference>
<evidence type="ECO:0000313" key="3">
    <source>
        <dbReference type="Proteomes" id="UP000243205"/>
    </source>
</evidence>
<reference evidence="3" key="1">
    <citation type="submission" date="2016-10" db="EMBL/GenBank/DDBJ databases">
        <authorList>
            <person name="Varghese N."/>
            <person name="Submissions S."/>
        </authorList>
    </citation>
    <scope>NUCLEOTIDE SEQUENCE [LARGE SCALE GENOMIC DNA]</scope>
    <source>
        <strain evidence="3">DSM 8987</strain>
    </source>
</reference>
<keyword evidence="3" id="KW-1185">Reference proteome</keyword>
<dbReference type="SMART" id="SM01058">
    <property type="entry name" value="CarD_TRCF"/>
    <property type="match status" value="1"/>
</dbReference>
<name>A0A1G7E1A2_9BACT</name>
<feature type="domain" description="CarD-like/TRCF RNAP-interacting" evidence="1">
    <location>
        <begin position="2"/>
        <end position="114"/>
    </location>
</feature>
<sequence>MSFNVGDKAVYPAQGVGVIEAIETKEFSGQKHDFYVLRICDSNMTIMVPTKNAAHVGMRSLVDKTRVPQLYALLCDTDGQVGGLSSWSRRQREYAEKIKTGDLFEVAQVMRELYMIGAGKELSYGEKKVLELARRLVVKEVAFAEGVAEDQVNRKLENAWRH</sequence>
<protein>
    <submittedName>
        <fullName evidence="2">Transcriptional regulator, CarD family</fullName>
    </submittedName>
</protein>
<dbReference type="STRING" id="57664.SAMN05661003_1178"/>
<dbReference type="Proteomes" id="UP000243205">
    <property type="component" value="Unassembled WGS sequence"/>
</dbReference>
<dbReference type="AlphaFoldDB" id="A0A1G7E1A2"/>
<dbReference type="InterPro" id="IPR036101">
    <property type="entry name" value="CarD-like/TRCF_RID_sf"/>
</dbReference>
<dbReference type="InterPro" id="IPR052531">
    <property type="entry name" value="CarD-like_regulator"/>
</dbReference>
<proteinExistence type="predicted"/>
<dbReference type="Gene3D" id="2.40.10.170">
    <property type="match status" value="1"/>
</dbReference>
<dbReference type="Pfam" id="PF21095">
    <property type="entry name" value="CarD_C"/>
    <property type="match status" value="1"/>
</dbReference>
<dbReference type="GO" id="GO:0009303">
    <property type="term" value="P:rRNA transcription"/>
    <property type="evidence" value="ECO:0007669"/>
    <property type="project" value="TreeGrafter"/>
</dbReference>
<dbReference type="RefSeq" id="WP_092079949.1">
    <property type="nucleotide sequence ID" value="NZ_CALFZY010000020.1"/>
</dbReference>
<dbReference type="Pfam" id="PF02559">
    <property type="entry name" value="CarD_TRCF_RID"/>
    <property type="match status" value="1"/>
</dbReference>
<organism evidence="2 3">
    <name type="scientific">Desulfuromonas thiophila</name>
    <dbReference type="NCBI Taxonomy" id="57664"/>
    <lineage>
        <taxon>Bacteria</taxon>
        <taxon>Pseudomonadati</taxon>
        <taxon>Thermodesulfobacteriota</taxon>
        <taxon>Desulfuromonadia</taxon>
        <taxon>Desulfuromonadales</taxon>
        <taxon>Desulfuromonadaceae</taxon>
        <taxon>Desulfuromonas</taxon>
    </lineage>
</organism>
<dbReference type="InterPro" id="IPR048792">
    <property type="entry name" value="CarD_C"/>
</dbReference>